<protein>
    <submittedName>
        <fullName evidence="1">Uncharacterized protein</fullName>
    </submittedName>
</protein>
<dbReference type="AlphaFoldDB" id="I0WG78"/>
<evidence type="ECO:0000313" key="2">
    <source>
        <dbReference type="Proteomes" id="UP000006447"/>
    </source>
</evidence>
<dbReference type="PATRIC" id="fig|1165867.3.peg.5711"/>
<gene>
    <name evidence="1" type="ORF">W59_27926</name>
</gene>
<evidence type="ECO:0000313" key="1">
    <source>
        <dbReference type="EMBL" id="EID75394.1"/>
    </source>
</evidence>
<reference evidence="1 2" key="1">
    <citation type="journal article" date="2012" name="J. Bacteriol.">
        <title>Draft genome sequence of the nitrophenol-degrading actinomycete Rhodococcus imtechensis RKJ300.</title>
        <authorList>
            <person name="Vikram S."/>
            <person name="Kumar S."/>
            <person name="Subramanian S."/>
            <person name="Raghava G.P."/>
        </authorList>
    </citation>
    <scope>NUCLEOTIDE SEQUENCE [LARGE SCALE GENOMIC DNA]</scope>
    <source>
        <strain evidence="1 2">RKJ300</strain>
    </source>
</reference>
<proteinExistence type="predicted"/>
<dbReference type="Proteomes" id="UP000006447">
    <property type="component" value="Unassembled WGS sequence"/>
</dbReference>
<sequence>MNVTDSSDFSTDLVVHGRQRGKYRILWVDSPAIPNTIAAVLLRIRDITGVNPDVYFEWTEGNPLVNLLRFLFIGEGEVAPVAREVLRRAEPNRQQRPHVHVG</sequence>
<dbReference type="EMBL" id="AJJH01000155">
    <property type="protein sequence ID" value="EID75394.1"/>
    <property type="molecule type" value="Genomic_DNA"/>
</dbReference>
<name>I0WG78_RHOOP</name>
<organism evidence="1 2">
    <name type="scientific">Rhodococcus opacus RKJ300 = JCM 13270</name>
    <dbReference type="NCBI Taxonomy" id="1165867"/>
    <lineage>
        <taxon>Bacteria</taxon>
        <taxon>Bacillati</taxon>
        <taxon>Actinomycetota</taxon>
        <taxon>Actinomycetes</taxon>
        <taxon>Mycobacteriales</taxon>
        <taxon>Nocardiaceae</taxon>
        <taxon>Rhodococcus</taxon>
    </lineage>
</organism>
<accession>I0WG78</accession>
<comment type="caution">
    <text evidence="1">The sequence shown here is derived from an EMBL/GenBank/DDBJ whole genome shotgun (WGS) entry which is preliminary data.</text>
</comment>